<organism evidence="9 10">
    <name type="scientific">Thermocatellispora tengchongensis</name>
    <dbReference type="NCBI Taxonomy" id="1073253"/>
    <lineage>
        <taxon>Bacteria</taxon>
        <taxon>Bacillati</taxon>
        <taxon>Actinomycetota</taxon>
        <taxon>Actinomycetes</taxon>
        <taxon>Streptosporangiales</taxon>
        <taxon>Streptosporangiaceae</taxon>
        <taxon>Thermocatellispora</taxon>
    </lineage>
</organism>
<evidence type="ECO:0000313" key="10">
    <source>
        <dbReference type="Proteomes" id="UP000578449"/>
    </source>
</evidence>
<dbReference type="GO" id="GO:0016614">
    <property type="term" value="F:oxidoreductase activity, acting on CH-OH group of donors"/>
    <property type="evidence" value="ECO:0007669"/>
    <property type="project" value="InterPro"/>
</dbReference>
<evidence type="ECO:0000256" key="4">
    <source>
        <dbReference type="ARBA" id="ARBA00022827"/>
    </source>
</evidence>
<comment type="cofactor">
    <cofactor evidence="1">
        <name>FAD</name>
        <dbReference type="ChEBI" id="CHEBI:57692"/>
    </cofactor>
</comment>
<dbReference type="Pfam" id="PF00732">
    <property type="entry name" value="GMC_oxred_N"/>
    <property type="match status" value="1"/>
</dbReference>
<protein>
    <submittedName>
        <fullName evidence="9">Choline dehydrogenase-like flavoprotein</fullName>
    </submittedName>
</protein>
<dbReference type="Pfam" id="PF05199">
    <property type="entry name" value="GMC_oxred_C"/>
    <property type="match status" value="1"/>
</dbReference>
<dbReference type="AlphaFoldDB" id="A0A840PN65"/>
<dbReference type="GO" id="GO:0050660">
    <property type="term" value="F:flavin adenine dinucleotide binding"/>
    <property type="evidence" value="ECO:0007669"/>
    <property type="project" value="InterPro"/>
</dbReference>
<feature type="compositionally biased region" description="Basic and acidic residues" evidence="6">
    <location>
        <begin position="61"/>
        <end position="70"/>
    </location>
</feature>
<reference evidence="9 10" key="1">
    <citation type="submission" date="2020-08" db="EMBL/GenBank/DDBJ databases">
        <title>Genomic Encyclopedia of Type Strains, Phase IV (KMG-IV): sequencing the most valuable type-strain genomes for metagenomic binning, comparative biology and taxonomic classification.</title>
        <authorList>
            <person name="Goeker M."/>
        </authorList>
    </citation>
    <scope>NUCLEOTIDE SEQUENCE [LARGE SCALE GENOMIC DNA]</scope>
    <source>
        <strain evidence="9 10">DSM 45615</strain>
    </source>
</reference>
<accession>A0A840PN65</accession>
<dbReference type="EMBL" id="JACHGN010000023">
    <property type="protein sequence ID" value="MBB5138487.1"/>
    <property type="molecule type" value="Genomic_DNA"/>
</dbReference>
<feature type="compositionally biased region" description="Low complexity" evidence="6">
    <location>
        <begin position="71"/>
        <end position="84"/>
    </location>
</feature>
<dbReference type="SUPFAM" id="SSF51905">
    <property type="entry name" value="FAD/NAD(P)-binding domain"/>
    <property type="match status" value="1"/>
</dbReference>
<gene>
    <name evidence="9" type="ORF">HNP84_008241</name>
</gene>
<dbReference type="Gene3D" id="3.50.50.60">
    <property type="entry name" value="FAD/NAD(P)-binding domain"/>
    <property type="match status" value="2"/>
</dbReference>
<sequence>MTRNFPGRVDVAIVGSGPCGAAYARVLSERRPDLTIATFEVGPLLAEPPGVHVKNIADPAERARAQRRSEGPASAPAPAGAGEAAPRLARAGTFLLPDGYRQPGEDGLPNVAMSSNVGGMGAHWTAACPRPGGSERIPFLPGLDDLLAEAERLLGVSAHAFDDAPFAAEVRKRLSAAFDTGRTGDRQVQPMPLAVHRHEDGRVTWSGADVVFGDVTRANPRYTLFPEALVTRVRVADGRVRGLLVRDQRDGTEHEVRAERVVVAADALRTPQLLWASGVRPPALGRYLNDQSQVIFAVRLRDVEAAAGIAADPDGGPEIVRHSGVSWVPFTDEEPFHGQVMQLDASPVPLPGADRPAPGSIVGLGWFCAKDLRASDRVAFDDRERDGYGMPAMRIHYRLTERDHATLAAARAAIRRAADALGEPLDPEPITLALGASLHYQGTVRMGTSDDGTSVCDPTGQVWGVQGLYVAGNGVIPTSTACNPTLTSVALAVAGARHIGHTLAPRQG</sequence>
<evidence type="ECO:0000259" key="8">
    <source>
        <dbReference type="Pfam" id="PF05199"/>
    </source>
</evidence>
<dbReference type="InterPro" id="IPR007867">
    <property type="entry name" value="GMC_OxRtase_C"/>
</dbReference>
<feature type="domain" description="Glucose-methanol-choline oxidoreductase N-terminal" evidence="7">
    <location>
        <begin position="222"/>
        <end position="291"/>
    </location>
</feature>
<dbReference type="Proteomes" id="UP000578449">
    <property type="component" value="Unassembled WGS sequence"/>
</dbReference>
<evidence type="ECO:0000256" key="2">
    <source>
        <dbReference type="ARBA" id="ARBA00010790"/>
    </source>
</evidence>
<feature type="region of interest" description="Disordered" evidence="6">
    <location>
        <begin position="61"/>
        <end position="84"/>
    </location>
</feature>
<keyword evidence="3" id="KW-0285">Flavoprotein</keyword>
<keyword evidence="5" id="KW-0560">Oxidoreductase</keyword>
<dbReference type="PANTHER" id="PTHR42784:SF1">
    <property type="entry name" value="PYRANOSE 2-OXIDASE"/>
    <property type="match status" value="1"/>
</dbReference>
<evidence type="ECO:0000256" key="5">
    <source>
        <dbReference type="ARBA" id="ARBA00023002"/>
    </source>
</evidence>
<dbReference type="InterPro" id="IPR036188">
    <property type="entry name" value="FAD/NAD-bd_sf"/>
</dbReference>
<comment type="caution">
    <text evidence="9">The sequence shown here is derived from an EMBL/GenBank/DDBJ whole genome shotgun (WGS) entry which is preliminary data.</text>
</comment>
<dbReference type="InterPro" id="IPR000172">
    <property type="entry name" value="GMC_OxRdtase_N"/>
</dbReference>
<keyword evidence="10" id="KW-1185">Reference proteome</keyword>
<evidence type="ECO:0000256" key="6">
    <source>
        <dbReference type="SAM" id="MobiDB-lite"/>
    </source>
</evidence>
<dbReference type="RefSeq" id="WP_185055355.1">
    <property type="nucleotide sequence ID" value="NZ_BAABIX010000019.1"/>
</dbReference>
<evidence type="ECO:0000256" key="3">
    <source>
        <dbReference type="ARBA" id="ARBA00022630"/>
    </source>
</evidence>
<evidence type="ECO:0000313" key="9">
    <source>
        <dbReference type="EMBL" id="MBB5138487.1"/>
    </source>
</evidence>
<feature type="domain" description="Glucose-methanol-choline oxidoreductase C-terminal" evidence="8">
    <location>
        <begin position="382"/>
        <end position="492"/>
    </location>
</feature>
<keyword evidence="4" id="KW-0274">FAD</keyword>
<dbReference type="InterPro" id="IPR051473">
    <property type="entry name" value="P2Ox-like"/>
</dbReference>
<dbReference type="SUPFAM" id="SSF54373">
    <property type="entry name" value="FAD-linked reductases, C-terminal domain"/>
    <property type="match status" value="1"/>
</dbReference>
<dbReference type="PANTHER" id="PTHR42784">
    <property type="entry name" value="PYRANOSE 2-OXIDASE"/>
    <property type="match status" value="1"/>
</dbReference>
<comment type="similarity">
    <text evidence="2">Belongs to the GMC oxidoreductase family.</text>
</comment>
<evidence type="ECO:0000259" key="7">
    <source>
        <dbReference type="Pfam" id="PF00732"/>
    </source>
</evidence>
<proteinExistence type="inferred from homology"/>
<evidence type="ECO:0000256" key="1">
    <source>
        <dbReference type="ARBA" id="ARBA00001974"/>
    </source>
</evidence>
<name>A0A840PN65_9ACTN</name>